<dbReference type="InterPro" id="IPR025558">
    <property type="entry name" value="DUF4283"/>
</dbReference>
<comment type="caution">
    <text evidence="3">The sequence shown here is derived from an EMBL/GenBank/DDBJ whole genome shotgun (WGS) entry which is preliminary data.</text>
</comment>
<accession>A0A6A1WPV0</accession>
<proteinExistence type="predicted"/>
<dbReference type="Pfam" id="PF14392">
    <property type="entry name" value="zf-CCHC_4"/>
    <property type="match status" value="1"/>
</dbReference>
<evidence type="ECO:0008006" key="5">
    <source>
        <dbReference type="Google" id="ProtNLM"/>
    </source>
</evidence>
<dbReference type="EMBL" id="RXIC02000019">
    <property type="protein sequence ID" value="KAB1227299.1"/>
    <property type="molecule type" value="Genomic_DNA"/>
</dbReference>
<feature type="domain" description="Zinc knuckle CX2CX4HX4C" evidence="2">
    <location>
        <begin position="159"/>
        <end position="185"/>
    </location>
</feature>
<name>A0A6A1WPV0_9ROSI</name>
<dbReference type="PANTHER" id="PTHR31286:SF167">
    <property type="entry name" value="OS09G0268800 PROTEIN"/>
    <property type="match status" value="1"/>
</dbReference>
<evidence type="ECO:0000313" key="4">
    <source>
        <dbReference type="Proteomes" id="UP000516437"/>
    </source>
</evidence>
<reference evidence="3 4" key="1">
    <citation type="journal article" date="2019" name="Plant Biotechnol. J.">
        <title>The red bayberry genome and genetic basis of sex determination.</title>
        <authorList>
            <person name="Jia H.M."/>
            <person name="Jia H.J."/>
            <person name="Cai Q.L."/>
            <person name="Wang Y."/>
            <person name="Zhao H.B."/>
            <person name="Yang W.F."/>
            <person name="Wang G.Y."/>
            <person name="Li Y.H."/>
            <person name="Zhan D.L."/>
            <person name="Shen Y.T."/>
            <person name="Niu Q.F."/>
            <person name="Chang L."/>
            <person name="Qiu J."/>
            <person name="Zhao L."/>
            <person name="Xie H.B."/>
            <person name="Fu W.Y."/>
            <person name="Jin J."/>
            <person name="Li X.W."/>
            <person name="Jiao Y."/>
            <person name="Zhou C.C."/>
            <person name="Tu T."/>
            <person name="Chai C.Y."/>
            <person name="Gao J.L."/>
            <person name="Fan L.J."/>
            <person name="van de Weg E."/>
            <person name="Wang J.Y."/>
            <person name="Gao Z.S."/>
        </authorList>
    </citation>
    <scope>NUCLEOTIDE SEQUENCE [LARGE SCALE GENOMIC DNA]</scope>
    <source>
        <tissue evidence="3">Leaves</tissue>
    </source>
</reference>
<evidence type="ECO:0000313" key="3">
    <source>
        <dbReference type="EMBL" id="KAB1227299.1"/>
    </source>
</evidence>
<organism evidence="3 4">
    <name type="scientific">Morella rubra</name>
    <name type="common">Chinese bayberry</name>
    <dbReference type="NCBI Taxonomy" id="262757"/>
    <lineage>
        <taxon>Eukaryota</taxon>
        <taxon>Viridiplantae</taxon>
        <taxon>Streptophyta</taxon>
        <taxon>Embryophyta</taxon>
        <taxon>Tracheophyta</taxon>
        <taxon>Spermatophyta</taxon>
        <taxon>Magnoliopsida</taxon>
        <taxon>eudicotyledons</taxon>
        <taxon>Gunneridae</taxon>
        <taxon>Pentapetalae</taxon>
        <taxon>rosids</taxon>
        <taxon>fabids</taxon>
        <taxon>Fagales</taxon>
        <taxon>Myricaceae</taxon>
        <taxon>Morella</taxon>
    </lineage>
</organism>
<dbReference type="PANTHER" id="PTHR31286">
    <property type="entry name" value="GLYCINE-RICH CELL WALL STRUCTURAL PROTEIN 1.8-LIKE"/>
    <property type="match status" value="1"/>
</dbReference>
<evidence type="ECO:0000259" key="2">
    <source>
        <dbReference type="Pfam" id="PF14392"/>
    </source>
</evidence>
<dbReference type="InterPro" id="IPR040256">
    <property type="entry name" value="At4g02000-like"/>
</dbReference>
<dbReference type="Proteomes" id="UP000516437">
    <property type="component" value="Chromosome 1"/>
</dbReference>
<evidence type="ECO:0000259" key="1">
    <source>
        <dbReference type="Pfam" id="PF14111"/>
    </source>
</evidence>
<dbReference type="InterPro" id="IPR025836">
    <property type="entry name" value="Zn_knuckle_CX2CX4HX4C"/>
</dbReference>
<gene>
    <name evidence="3" type="ORF">CJ030_MR1G016843</name>
</gene>
<dbReference type="Pfam" id="PF14111">
    <property type="entry name" value="DUF4283"/>
    <property type="match status" value="1"/>
</dbReference>
<feature type="domain" description="DUF4283" evidence="1">
    <location>
        <begin position="2"/>
        <end position="77"/>
    </location>
</feature>
<keyword evidence="4" id="KW-1185">Reference proteome</keyword>
<sequence>MLFGKVVFDRKVSPHAVQEIFFRVWAFAPSLQIEDLQENRFLFIFDSREERELALSKGPWNVRGNLLTLKNWHSSISWQERDLSTATLWAQLHGMPLSGYNSETIQSMGALIGQVVESDYPKNQLILCTNYPRQKVEIDTSLPLVPRCFLPHPKLPPTVITFRYEQLSGFCTLCGRLSHIKNMCTIPTNFALLGYIWA</sequence>
<dbReference type="OrthoDB" id="1729074at2759"/>
<protein>
    <recommendedName>
        <fullName evidence="5">DUF4283 domain-containing protein</fullName>
    </recommendedName>
</protein>
<dbReference type="AlphaFoldDB" id="A0A6A1WPV0"/>